<evidence type="ECO:0000313" key="15">
    <source>
        <dbReference type="Proteomes" id="UP000056322"/>
    </source>
</evidence>
<dbReference type="STRING" id="1581680.BN1209_0164"/>
<evidence type="ECO:0000256" key="5">
    <source>
        <dbReference type="ARBA" id="ARBA00011901"/>
    </source>
</evidence>
<proteinExistence type="inferred from homology"/>
<dbReference type="Proteomes" id="UP000056322">
    <property type="component" value="Chromosome 1"/>
</dbReference>
<sequence length="178" mass="20032">MQNIKINDQGIYLDANFIASPNRDARPDANDISLIVIHNISLPPNQYGGDAVTALFTNQLDPKAHPYYAEISHLKVSSHFFIRRDGSIIQFASCNDRAWHAGKSIWEGREQCNDFSIGIELEGSDYEAFEPPQYQTLNVLIEAIKVKYPIKAITGHSNIAPDRKTDPGPYFDWSSIHT</sequence>
<feature type="domain" description="N-acetylmuramoyl-L-alanine amidase" evidence="13">
    <location>
        <begin position="20"/>
        <end position="168"/>
    </location>
</feature>
<dbReference type="Pfam" id="PF01510">
    <property type="entry name" value="Amidase_2"/>
    <property type="match status" value="1"/>
</dbReference>
<keyword evidence="10" id="KW-0961">Cell wall biogenesis/degradation</keyword>
<evidence type="ECO:0000256" key="4">
    <source>
        <dbReference type="ARBA" id="ARBA00007553"/>
    </source>
</evidence>
<keyword evidence="7" id="KW-0479">Metal-binding</keyword>
<organism evidence="14 15">
    <name type="scientific">Candidatus Methylopumilus turicensis</name>
    <dbReference type="NCBI Taxonomy" id="1581680"/>
    <lineage>
        <taxon>Bacteria</taxon>
        <taxon>Pseudomonadati</taxon>
        <taxon>Pseudomonadota</taxon>
        <taxon>Betaproteobacteria</taxon>
        <taxon>Nitrosomonadales</taxon>
        <taxon>Methylophilaceae</taxon>
        <taxon>Candidatus Methylopumilus</taxon>
    </lineage>
</organism>
<comment type="cofactor">
    <cofactor evidence="2">
        <name>Zn(2+)</name>
        <dbReference type="ChEBI" id="CHEBI:29105"/>
    </cofactor>
</comment>
<evidence type="ECO:0000313" key="14">
    <source>
        <dbReference type="EMBL" id="CEN55218.1"/>
    </source>
</evidence>
<evidence type="ECO:0000256" key="12">
    <source>
        <dbReference type="ARBA" id="ARBA00042615"/>
    </source>
</evidence>
<dbReference type="GO" id="GO:0005737">
    <property type="term" value="C:cytoplasm"/>
    <property type="evidence" value="ECO:0007669"/>
    <property type="project" value="UniProtKB-SubCell"/>
</dbReference>
<comment type="catalytic activity">
    <reaction evidence="1">
        <text>Hydrolyzes the link between N-acetylmuramoyl residues and L-amino acid residues in certain cell-wall glycopeptides.</text>
        <dbReference type="EC" id="3.5.1.28"/>
    </reaction>
</comment>
<accession>A0A0B7ISJ3</accession>
<evidence type="ECO:0000256" key="2">
    <source>
        <dbReference type="ARBA" id="ARBA00001947"/>
    </source>
</evidence>
<reference evidence="15" key="1">
    <citation type="submission" date="2014-12" db="EMBL/GenBank/DDBJ databases">
        <authorList>
            <person name="Salcher M.M."/>
        </authorList>
    </citation>
    <scope>NUCLEOTIDE SEQUENCE [LARGE SCALE GENOMIC DNA]</scope>
    <source>
        <strain evidence="15">MMS-10A-171</strain>
    </source>
</reference>
<evidence type="ECO:0000259" key="13">
    <source>
        <dbReference type="SMART" id="SM00644"/>
    </source>
</evidence>
<evidence type="ECO:0000256" key="6">
    <source>
        <dbReference type="ARBA" id="ARBA00022490"/>
    </source>
</evidence>
<dbReference type="HOGENOM" id="CLU_049290_1_0_4"/>
<dbReference type="InterPro" id="IPR051206">
    <property type="entry name" value="NAMLAA_amidase_2"/>
</dbReference>
<dbReference type="NCBIfam" id="NF008758">
    <property type="entry name" value="PRK11789.1"/>
    <property type="match status" value="1"/>
</dbReference>
<dbReference type="KEGG" id="mbac:BN1209_0164"/>
<dbReference type="Gene3D" id="3.40.80.10">
    <property type="entry name" value="Peptidoglycan recognition protein-like"/>
    <property type="match status" value="1"/>
</dbReference>
<dbReference type="PANTHER" id="PTHR30417:SF4">
    <property type="entry name" value="1,6-ANHYDRO-N-ACETYLMURAMYL-L-ALANINE AMIDASE AMPD"/>
    <property type="match status" value="1"/>
</dbReference>
<keyword evidence="8 14" id="KW-0378">Hydrolase</keyword>
<dbReference type="GO" id="GO:0008745">
    <property type="term" value="F:N-acetylmuramoyl-L-alanine amidase activity"/>
    <property type="evidence" value="ECO:0007669"/>
    <property type="project" value="UniProtKB-EC"/>
</dbReference>
<keyword evidence="15" id="KW-1185">Reference proteome</keyword>
<evidence type="ECO:0000256" key="3">
    <source>
        <dbReference type="ARBA" id="ARBA00004496"/>
    </source>
</evidence>
<dbReference type="AlphaFoldDB" id="A0A0B7ISJ3"/>
<dbReference type="EMBL" id="LN794158">
    <property type="protein sequence ID" value="CEN55218.1"/>
    <property type="molecule type" value="Genomic_DNA"/>
</dbReference>
<comment type="similarity">
    <text evidence="4">Belongs to the N-acetylmuramoyl-L-alanine amidase 2 family.</text>
</comment>
<gene>
    <name evidence="14" type="primary">ampD</name>
    <name evidence="14" type="ORF">BN1209_0164</name>
</gene>
<keyword evidence="9" id="KW-0862">Zinc</keyword>
<evidence type="ECO:0000256" key="7">
    <source>
        <dbReference type="ARBA" id="ARBA00022723"/>
    </source>
</evidence>
<protein>
    <recommendedName>
        <fullName evidence="11">1,6-anhydro-N-acetylmuramyl-L-alanine amidase AmpD</fullName>
        <ecNumber evidence="5">3.5.1.28</ecNumber>
    </recommendedName>
    <alternativeName>
        <fullName evidence="12">N-acetylmuramoyl-L-alanine amidase</fullName>
    </alternativeName>
</protein>
<dbReference type="InterPro" id="IPR002502">
    <property type="entry name" value="Amidase_domain"/>
</dbReference>
<name>A0A0B7ISJ3_9PROT</name>
<dbReference type="RefSeq" id="WP_045750527.1">
    <property type="nucleotide sequence ID" value="NZ_LN794158.1"/>
</dbReference>
<evidence type="ECO:0000256" key="1">
    <source>
        <dbReference type="ARBA" id="ARBA00001561"/>
    </source>
</evidence>
<dbReference type="PANTHER" id="PTHR30417">
    <property type="entry name" value="N-ACETYLMURAMOYL-L-ALANINE AMIDASE AMID"/>
    <property type="match status" value="1"/>
</dbReference>
<evidence type="ECO:0000256" key="10">
    <source>
        <dbReference type="ARBA" id="ARBA00023316"/>
    </source>
</evidence>
<dbReference type="EC" id="3.5.1.28" evidence="5"/>
<dbReference type="InterPro" id="IPR036505">
    <property type="entry name" value="Amidase/PGRP_sf"/>
</dbReference>
<dbReference type="GO" id="GO:0009254">
    <property type="term" value="P:peptidoglycan turnover"/>
    <property type="evidence" value="ECO:0007669"/>
    <property type="project" value="TreeGrafter"/>
</dbReference>
<dbReference type="GO" id="GO:0071555">
    <property type="term" value="P:cell wall organization"/>
    <property type="evidence" value="ECO:0007669"/>
    <property type="project" value="UniProtKB-KW"/>
</dbReference>
<evidence type="ECO:0000256" key="11">
    <source>
        <dbReference type="ARBA" id="ARBA00039257"/>
    </source>
</evidence>
<dbReference type="GO" id="GO:0046872">
    <property type="term" value="F:metal ion binding"/>
    <property type="evidence" value="ECO:0007669"/>
    <property type="project" value="UniProtKB-KW"/>
</dbReference>
<dbReference type="GO" id="GO:0009253">
    <property type="term" value="P:peptidoglycan catabolic process"/>
    <property type="evidence" value="ECO:0007669"/>
    <property type="project" value="InterPro"/>
</dbReference>
<dbReference type="SUPFAM" id="SSF55846">
    <property type="entry name" value="N-acetylmuramoyl-L-alanine amidase-like"/>
    <property type="match status" value="1"/>
</dbReference>
<keyword evidence="6" id="KW-0963">Cytoplasm</keyword>
<evidence type="ECO:0000256" key="8">
    <source>
        <dbReference type="ARBA" id="ARBA00022801"/>
    </source>
</evidence>
<dbReference type="SMART" id="SM00644">
    <property type="entry name" value="Ami_2"/>
    <property type="match status" value="1"/>
</dbReference>
<evidence type="ECO:0000256" key="9">
    <source>
        <dbReference type="ARBA" id="ARBA00022833"/>
    </source>
</evidence>
<comment type="subcellular location">
    <subcellularLocation>
        <location evidence="3">Cytoplasm</location>
    </subcellularLocation>
</comment>
<dbReference type="CDD" id="cd06583">
    <property type="entry name" value="PGRP"/>
    <property type="match status" value="1"/>
</dbReference>
<dbReference type="OrthoDB" id="9794842at2"/>